<accession>A0ABD5RC13</accession>
<dbReference type="AlphaFoldDB" id="A0ABD5RC13"/>
<evidence type="ECO:0000256" key="2">
    <source>
        <dbReference type="SAM" id="Phobius"/>
    </source>
</evidence>
<evidence type="ECO:0000313" key="4">
    <source>
        <dbReference type="EMBL" id="MFC5367551.1"/>
    </source>
</evidence>
<evidence type="ECO:0000256" key="1">
    <source>
        <dbReference type="SAM" id="MobiDB-lite"/>
    </source>
</evidence>
<evidence type="ECO:0000313" key="5">
    <source>
        <dbReference type="Proteomes" id="UP001596201"/>
    </source>
</evidence>
<dbReference type="InterPro" id="IPR058473">
    <property type="entry name" value="DUF8159"/>
</dbReference>
<dbReference type="RefSeq" id="WP_227229801.1">
    <property type="nucleotide sequence ID" value="NZ_JAJCVJ010000002.1"/>
</dbReference>
<reference evidence="4 5" key="1">
    <citation type="journal article" date="2019" name="Int. J. Syst. Evol. Microbiol.">
        <title>The Global Catalogue of Microorganisms (GCM) 10K type strain sequencing project: providing services to taxonomists for standard genome sequencing and annotation.</title>
        <authorList>
            <consortium name="The Broad Institute Genomics Platform"/>
            <consortium name="The Broad Institute Genome Sequencing Center for Infectious Disease"/>
            <person name="Wu L."/>
            <person name="Ma J."/>
        </authorList>
    </citation>
    <scope>NUCLEOTIDE SEQUENCE [LARGE SCALE GENOMIC DNA]</scope>
    <source>
        <strain evidence="4 5">CGMCC 1.12237</strain>
    </source>
</reference>
<name>A0ABD5RC13_9EURY</name>
<keyword evidence="5" id="KW-1185">Reference proteome</keyword>
<gene>
    <name evidence="4" type="ORF">ACFPJ5_11450</name>
</gene>
<proteinExistence type="predicted"/>
<protein>
    <recommendedName>
        <fullName evidence="3">DUF8159 domain-containing protein</fullName>
    </recommendedName>
</protein>
<keyword evidence="2" id="KW-1133">Transmembrane helix</keyword>
<keyword evidence="2" id="KW-0812">Transmembrane</keyword>
<comment type="caution">
    <text evidence="4">The sequence shown here is derived from an EMBL/GenBank/DDBJ whole genome shotgun (WGS) entry which is preliminary data.</text>
</comment>
<dbReference type="EMBL" id="JBHSKX010000002">
    <property type="protein sequence ID" value="MFC5367551.1"/>
    <property type="molecule type" value="Genomic_DNA"/>
</dbReference>
<keyword evidence="2" id="KW-0472">Membrane</keyword>
<dbReference type="Proteomes" id="UP001596201">
    <property type="component" value="Unassembled WGS sequence"/>
</dbReference>
<feature type="domain" description="DUF8159" evidence="3">
    <location>
        <begin position="144"/>
        <end position="231"/>
    </location>
</feature>
<feature type="transmembrane region" description="Helical" evidence="2">
    <location>
        <begin position="78"/>
        <end position="104"/>
    </location>
</feature>
<dbReference type="Pfam" id="PF26490">
    <property type="entry name" value="DUF8159"/>
    <property type="match status" value="1"/>
</dbReference>
<organism evidence="4 5">
    <name type="scientific">Salinirubrum litoreum</name>
    <dbReference type="NCBI Taxonomy" id="1126234"/>
    <lineage>
        <taxon>Archaea</taxon>
        <taxon>Methanobacteriati</taxon>
        <taxon>Methanobacteriota</taxon>
        <taxon>Stenosarchaea group</taxon>
        <taxon>Halobacteria</taxon>
        <taxon>Halobacteriales</taxon>
        <taxon>Haloferacaceae</taxon>
        <taxon>Salinirubrum</taxon>
    </lineage>
</organism>
<sequence length="234" mass="24985">MSDTDTDAGTGHAEGSESPTERAYTEWRCTNCGKSVPKHNPPCTRCGNMEFEQVRISEHDFDEEIRGPSNLELLRENWATAGASIVIVLVVVIAGLASAGVFVVSDPFGLGYRYGAVDAVAPNSDGTLTAAEFHGQVAGEYEETSLGWSGRTLELSYISEAGSNAALADELTQVAVWYAGYVEDGGDAERLQVTARVGDGRARIVVDSDDARAFAAGDITESEYRSRIFESDGS</sequence>
<evidence type="ECO:0000259" key="3">
    <source>
        <dbReference type="Pfam" id="PF26490"/>
    </source>
</evidence>
<feature type="region of interest" description="Disordered" evidence="1">
    <location>
        <begin position="1"/>
        <end position="22"/>
    </location>
</feature>